<protein>
    <submittedName>
        <fullName evidence="2">Acyl-CoA thioesterase-1</fullName>
    </submittedName>
</protein>
<accession>A0A239ATK3</accession>
<evidence type="ECO:0000313" key="2">
    <source>
        <dbReference type="EMBL" id="SNR98947.1"/>
    </source>
</evidence>
<dbReference type="SUPFAM" id="SSF52266">
    <property type="entry name" value="SGNH hydrolase"/>
    <property type="match status" value="1"/>
</dbReference>
<evidence type="ECO:0000313" key="3">
    <source>
        <dbReference type="Proteomes" id="UP000198480"/>
    </source>
</evidence>
<dbReference type="Proteomes" id="UP000198480">
    <property type="component" value="Unassembled WGS sequence"/>
</dbReference>
<feature type="domain" description="SGNH hydrolase-type esterase" evidence="1">
    <location>
        <begin position="106"/>
        <end position="269"/>
    </location>
</feature>
<dbReference type="PANTHER" id="PTHR30383:SF24">
    <property type="entry name" value="THIOESTERASE 1_PROTEASE 1_LYSOPHOSPHOLIPASE L1"/>
    <property type="match status" value="1"/>
</dbReference>
<sequence>MYHTEHNNFKYTGNSYSAFFWSKNYKFENLISLNLLIKYVFSFEKPTLIQLPKSLIMKYIFDLSLYLSLSFLVFSSCSSPSHEAVENERTEENTPEKTASKALILFFGNSLTAGYGLEEEESFPGLVAARIDSLELPYRVINGGLSGETTASGLSRLDWFLEEKPSIFVLELGGNDGLRGISLTETKKNLKSIISLVKTRYPDTKILLAGMQIPPNMGQEYTKEFQEMYPTIAEEENVKLIPFLLEGVAGDPDLNLPDGIHPTAEGHEIVFETIWPYIEAMIEG</sequence>
<gene>
    <name evidence="2" type="ORF">SAMN06295967_101386</name>
</gene>
<dbReference type="InterPro" id="IPR013830">
    <property type="entry name" value="SGNH_hydro"/>
</dbReference>
<dbReference type="PANTHER" id="PTHR30383">
    <property type="entry name" value="THIOESTERASE 1/PROTEASE 1/LYSOPHOSPHOLIPASE L1"/>
    <property type="match status" value="1"/>
</dbReference>
<dbReference type="EMBL" id="FZOK01000001">
    <property type="protein sequence ID" value="SNR98947.1"/>
    <property type="molecule type" value="Genomic_DNA"/>
</dbReference>
<dbReference type="Gene3D" id="3.40.50.1110">
    <property type="entry name" value="SGNH hydrolase"/>
    <property type="match status" value="1"/>
</dbReference>
<dbReference type="GO" id="GO:0004622">
    <property type="term" value="F:phosphatidylcholine lysophospholipase activity"/>
    <property type="evidence" value="ECO:0007669"/>
    <property type="project" value="TreeGrafter"/>
</dbReference>
<dbReference type="Pfam" id="PF13472">
    <property type="entry name" value="Lipase_GDSL_2"/>
    <property type="match status" value="1"/>
</dbReference>
<name>A0A239ATK3_9BACT</name>
<dbReference type="CDD" id="cd01822">
    <property type="entry name" value="Lysophospholipase_L1_like"/>
    <property type="match status" value="1"/>
</dbReference>
<dbReference type="InterPro" id="IPR036514">
    <property type="entry name" value="SGNH_hydro_sf"/>
</dbReference>
<evidence type="ECO:0000259" key="1">
    <source>
        <dbReference type="Pfam" id="PF13472"/>
    </source>
</evidence>
<proteinExistence type="predicted"/>
<dbReference type="InterPro" id="IPR051532">
    <property type="entry name" value="Ester_Hydrolysis_Enzymes"/>
</dbReference>
<organism evidence="2 3">
    <name type="scientific">Belliella buryatensis</name>
    <dbReference type="NCBI Taxonomy" id="1500549"/>
    <lineage>
        <taxon>Bacteria</taxon>
        <taxon>Pseudomonadati</taxon>
        <taxon>Bacteroidota</taxon>
        <taxon>Cytophagia</taxon>
        <taxon>Cytophagales</taxon>
        <taxon>Cyclobacteriaceae</taxon>
        <taxon>Belliella</taxon>
    </lineage>
</organism>
<keyword evidence="3" id="KW-1185">Reference proteome</keyword>
<dbReference type="AlphaFoldDB" id="A0A239ATK3"/>
<reference evidence="3" key="1">
    <citation type="submission" date="2017-06" db="EMBL/GenBank/DDBJ databases">
        <authorList>
            <person name="Varghese N."/>
            <person name="Submissions S."/>
        </authorList>
    </citation>
    <scope>NUCLEOTIDE SEQUENCE [LARGE SCALE GENOMIC DNA]</scope>
    <source>
        <strain evidence="3">5C</strain>
    </source>
</reference>